<evidence type="ECO:0000256" key="3">
    <source>
        <dbReference type="SAM" id="SignalP"/>
    </source>
</evidence>
<dbReference type="Pfam" id="PF11938">
    <property type="entry name" value="DUF3456"/>
    <property type="match status" value="1"/>
</dbReference>
<keyword evidence="6" id="KW-1185">Reference proteome</keyword>
<proteinExistence type="inferred from homology"/>
<dbReference type="InterPro" id="IPR021852">
    <property type="entry name" value="DUF3456"/>
</dbReference>
<dbReference type="OrthoDB" id="6020060at2759"/>
<sequence>MDFFLKYSWLVSFYILSFAIGEDVKYASPCEVCKIVTGELEDRLKETGKSHENIETGYNIEAKKTRKKYQKSELRLVESLEGLCERILDYRMHKERTDSTRFSKEMSQTFKTLHGLVAKGVKVDLGIPHEMWDKPPAECESLLEDYEDRIEEWYNHQQDNENLQNFLCRQHVLSKSQQKCLDEKGETKAKNEL</sequence>
<comment type="caution">
    <text evidence="5">The sequence shown here is derived from an EMBL/GenBank/DDBJ whole genome shotgun (WGS) entry which is preliminary data.</text>
</comment>
<reference evidence="5" key="1">
    <citation type="submission" date="2021-11" db="EMBL/GenBank/DDBJ databases">
        <authorList>
            <person name="Schell T."/>
        </authorList>
    </citation>
    <scope>NUCLEOTIDE SEQUENCE</scope>
    <source>
        <strain evidence="5">M5</strain>
    </source>
</reference>
<feature type="chain" id="PRO_5035272345" description="DUF3456 domain-containing protein" evidence="3">
    <location>
        <begin position="22"/>
        <end position="193"/>
    </location>
</feature>
<evidence type="ECO:0000256" key="2">
    <source>
        <dbReference type="ARBA" id="ARBA00022729"/>
    </source>
</evidence>
<dbReference type="AlphaFoldDB" id="A0A8J2RP22"/>
<dbReference type="PANTHER" id="PTHR15382">
    <property type="entry name" value="CTG4A-RELATED"/>
    <property type="match status" value="1"/>
</dbReference>
<keyword evidence="2 3" id="KW-0732">Signal</keyword>
<feature type="signal peptide" evidence="3">
    <location>
        <begin position="1"/>
        <end position="21"/>
    </location>
</feature>
<dbReference type="PANTHER" id="PTHR15382:SF8">
    <property type="entry name" value="CANOPY B"/>
    <property type="match status" value="1"/>
</dbReference>
<evidence type="ECO:0000313" key="6">
    <source>
        <dbReference type="Proteomes" id="UP000789390"/>
    </source>
</evidence>
<comment type="similarity">
    <text evidence="1">Belongs to the canopy family.</text>
</comment>
<evidence type="ECO:0000259" key="4">
    <source>
        <dbReference type="Pfam" id="PF11938"/>
    </source>
</evidence>
<dbReference type="EMBL" id="CAKKLH010000079">
    <property type="protein sequence ID" value="CAH0102357.1"/>
    <property type="molecule type" value="Genomic_DNA"/>
</dbReference>
<feature type="domain" description="DUF3456" evidence="4">
    <location>
        <begin position="30"/>
        <end position="178"/>
    </location>
</feature>
<name>A0A8J2RP22_9CRUS</name>
<evidence type="ECO:0000313" key="5">
    <source>
        <dbReference type="EMBL" id="CAH0102357.1"/>
    </source>
</evidence>
<accession>A0A8J2RP22</accession>
<protein>
    <recommendedName>
        <fullName evidence="4">DUF3456 domain-containing protein</fullName>
    </recommendedName>
</protein>
<evidence type="ECO:0000256" key="1">
    <source>
        <dbReference type="ARBA" id="ARBA00007285"/>
    </source>
</evidence>
<organism evidence="5 6">
    <name type="scientific">Daphnia galeata</name>
    <dbReference type="NCBI Taxonomy" id="27404"/>
    <lineage>
        <taxon>Eukaryota</taxon>
        <taxon>Metazoa</taxon>
        <taxon>Ecdysozoa</taxon>
        <taxon>Arthropoda</taxon>
        <taxon>Crustacea</taxon>
        <taxon>Branchiopoda</taxon>
        <taxon>Diplostraca</taxon>
        <taxon>Cladocera</taxon>
        <taxon>Anomopoda</taxon>
        <taxon>Daphniidae</taxon>
        <taxon>Daphnia</taxon>
    </lineage>
</organism>
<dbReference type="Proteomes" id="UP000789390">
    <property type="component" value="Unassembled WGS sequence"/>
</dbReference>
<gene>
    <name evidence="5" type="ORF">DGAL_LOCUS4753</name>
</gene>